<accession>A0ABU9TW62</accession>
<dbReference type="CDD" id="cd00268">
    <property type="entry name" value="DEADc"/>
    <property type="match status" value="1"/>
</dbReference>
<dbReference type="SUPFAM" id="SSF52540">
    <property type="entry name" value="P-loop containing nucleoside triphosphate hydrolases"/>
    <property type="match status" value="1"/>
</dbReference>
<feature type="domain" description="Helicase ATP-binding" evidence="9">
    <location>
        <begin position="32"/>
        <end position="216"/>
    </location>
</feature>
<dbReference type="PROSITE" id="PS51195">
    <property type="entry name" value="Q_MOTIF"/>
    <property type="match status" value="1"/>
</dbReference>
<evidence type="ECO:0000256" key="4">
    <source>
        <dbReference type="ARBA" id="ARBA00022840"/>
    </source>
</evidence>
<dbReference type="PROSITE" id="PS00039">
    <property type="entry name" value="DEAD_ATP_HELICASE"/>
    <property type="match status" value="1"/>
</dbReference>
<dbReference type="RefSeq" id="WP_342854940.1">
    <property type="nucleotide sequence ID" value="NZ_JBBMRA010000017.1"/>
</dbReference>
<dbReference type="InterPro" id="IPR014001">
    <property type="entry name" value="Helicase_ATP-bd"/>
</dbReference>
<feature type="domain" description="Helicase C-terminal" evidence="10">
    <location>
        <begin position="227"/>
        <end position="392"/>
    </location>
</feature>
<keyword evidence="13" id="KW-1185">Reference proteome</keyword>
<evidence type="ECO:0000313" key="13">
    <source>
        <dbReference type="Proteomes" id="UP001449225"/>
    </source>
</evidence>
<sequence length="415" mass="45811">MNFTGFNLNPLIVEGVERAGYSAPTPIQSAAIPVIISGCDLLAGARTGTGKTAAFALPLLHKIMRHHGVAAGETKKRLTTLVLVPTRELAQQVNDSFKTYAKGSDFRSAVVYGGVGIKPQIDQINKGIDLLVATPGRLLDLSKKRAVNLSSIDVLVFDEADRMLDMGFKDEIRAVMSKLPKSTPEAKTRQTLLFSATLNDNIYKFSKHLLSKPELIEVDQRNSTSLDVEQVVYNCDPERKVALVSHLIGKEGWQQVLIFSRTKLGADQIAAALSLTGLRAEAIHADRSQTSREQALEEFKQGTVNVLVATDVAARGIDIQQLEAVINFEVPYKPEDYVHRIGRTGRAGHQGKAVTLLIEEENYLLEEIEVLLDTRLPQQWLEGFEPDLTRVIEAGRKNSKTAQKRRAKKRALGKR</sequence>
<keyword evidence="2 7" id="KW-0378">Hydrolase</keyword>
<dbReference type="Gene3D" id="3.40.50.300">
    <property type="entry name" value="P-loop containing nucleotide triphosphate hydrolases"/>
    <property type="match status" value="2"/>
</dbReference>
<dbReference type="Pfam" id="PF00271">
    <property type="entry name" value="Helicase_C"/>
    <property type="match status" value="1"/>
</dbReference>
<keyword evidence="1 7" id="KW-0547">Nucleotide-binding</keyword>
<dbReference type="PROSITE" id="PS51194">
    <property type="entry name" value="HELICASE_CTER"/>
    <property type="match status" value="1"/>
</dbReference>
<name>A0ABU9TW62_9GAMM</name>
<proteinExistence type="inferred from homology"/>
<dbReference type="EMBL" id="JBBMRA010000017">
    <property type="protein sequence ID" value="MEM5537676.1"/>
    <property type="molecule type" value="Genomic_DNA"/>
</dbReference>
<feature type="short sequence motif" description="Q motif" evidence="6">
    <location>
        <begin position="1"/>
        <end position="29"/>
    </location>
</feature>
<dbReference type="SMART" id="SM00487">
    <property type="entry name" value="DEXDc"/>
    <property type="match status" value="1"/>
</dbReference>
<evidence type="ECO:0000313" key="12">
    <source>
        <dbReference type="EMBL" id="MEM5537676.1"/>
    </source>
</evidence>
<comment type="caution">
    <text evidence="12">The sequence shown here is derived from an EMBL/GenBank/DDBJ whole genome shotgun (WGS) entry which is preliminary data.</text>
</comment>
<dbReference type="Pfam" id="PF00270">
    <property type="entry name" value="DEAD"/>
    <property type="match status" value="1"/>
</dbReference>
<keyword evidence="3 7" id="KW-0347">Helicase</keyword>
<dbReference type="PROSITE" id="PS51192">
    <property type="entry name" value="HELICASE_ATP_BIND_1"/>
    <property type="match status" value="1"/>
</dbReference>
<comment type="similarity">
    <text evidence="5 7">Belongs to the DEAD box helicase family.</text>
</comment>
<evidence type="ECO:0000256" key="7">
    <source>
        <dbReference type="RuleBase" id="RU000492"/>
    </source>
</evidence>
<dbReference type="InterPro" id="IPR050079">
    <property type="entry name" value="DEAD_box_RNA_helicase"/>
</dbReference>
<evidence type="ECO:0000256" key="8">
    <source>
        <dbReference type="SAM" id="MobiDB-lite"/>
    </source>
</evidence>
<evidence type="ECO:0000259" key="11">
    <source>
        <dbReference type="PROSITE" id="PS51195"/>
    </source>
</evidence>
<organism evidence="12 13">
    <name type="scientific">Neptuniibacter pectenicola</name>
    <dbReference type="NCBI Taxonomy" id="1806669"/>
    <lineage>
        <taxon>Bacteria</taxon>
        <taxon>Pseudomonadati</taxon>
        <taxon>Pseudomonadota</taxon>
        <taxon>Gammaproteobacteria</taxon>
        <taxon>Oceanospirillales</taxon>
        <taxon>Oceanospirillaceae</taxon>
        <taxon>Neptuniibacter</taxon>
    </lineage>
</organism>
<dbReference type="PANTHER" id="PTHR47959:SF7">
    <property type="entry name" value="ATP-DEPENDENT RNA HELICASE DEAD BOX FAMILY"/>
    <property type="match status" value="1"/>
</dbReference>
<dbReference type="InterPro" id="IPR014014">
    <property type="entry name" value="RNA_helicase_DEAD_Q_motif"/>
</dbReference>
<gene>
    <name evidence="12" type="ORF">WNY58_14905</name>
</gene>
<dbReference type="InterPro" id="IPR000629">
    <property type="entry name" value="RNA-helicase_DEAD-box_CS"/>
</dbReference>
<feature type="compositionally biased region" description="Basic residues" evidence="8">
    <location>
        <begin position="397"/>
        <end position="415"/>
    </location>
</feature>
<evidence type="ECO:0000256" key="1">
    <source>
        <dbReference type="ARBA" id="ARBA00022741"/>
    </source>
</evidence>
<dbReference type="SMART" id="SM00490">
    <property type="entry name" value="HELICc"/>
    <property type="match status" value="1"/>
</dbReference>
<keyword evidence="4 7" id="KW-0067">ATP-binding</keyword>
<dbReference type="Proteomes" id="UP001449225">
    <property type="component" value="Unassembled WGS sequence"/>
</dbReference>
<dbReference type="InterPro" id="IPR044742">
    <property type="entry name" value="DEAD/DEAH_RhlB"/>
</dbReference>
<dbReference type="GO" id="GO:0004386">
    <property type="term" value="F:helicase activity"/>
    <property type="evidence" value="ECO:0007669"/>
    <property type="project" value="UniProtKB-KW"/>
</dbReference>
<dbReference type="CDD" id="cd18787">
    <property type="entry name" value="SF2_C_DEAD"/>
    <property type="match status" value="1"/>
</dbReference>
<dbReference type="InterPro" id="IPR011545">
    <property type="entry name" value="DEAD/DEAH_box_helicase_dom"/>
</dbReference>
<evidence type="ECO:0000256" key="5">
    <source>
        <dbReference type="ARBA" id="ARBA00038437"/>
    </source>
</evidence>
<dbReference type="InterPro" id="IPR001650">
    <property type="entry name" value="Helicase_C-like"/>
</dbReference>
<evidence type="ECO:0000256" key="6">
    <source>
        <dbReference type="PROSITE-ProRule" id="PRU00552"/>
    </source>
</evidence>
<evidence type="ECO:0000259" key="9">
    <source>
        <dbReference type="PROSITE" id="PS51192"/>
    </source>
</evidence>
<evidence type="ECO:0000259" key="10">
    <source>
        <dbReference type="PROSITE" id="PS51194"/>
    </source>
</evidence>
<dbReference type="InterPro" id="IPR027417">
    <property type="entry name" value="P-loop_NTPase"/>
</dbReference>
<protein>
    <submittedName>
        <fullName evidence="12">DEAD/DEAH box helicase</fullName>
    </submittedName>
</protein>
<reference evidence="12 13" key="1">
    <citation type="submission" date="2024-03" db="EMBL/GenBank/DDBJ databases">
        <title>Community enrichment and isolation of bacterial strains for fucoidan degradation.</title>
        <authorList>
            <person name="Sichert A."/>
        </authorList>
    </citation>
    <scope>NUCLEOTIDE SEQUENCE [LARGE SCALE GENOMIC DNA]</scope>
    <source>
        <strain evidence="12 13">AS76</strain>
    </source>
</reference>
<evidence type="ECO:0000256" key="3">
    <source>
        <dbReference type="ARBA" id="ARBA00022806"/>
    </source>
</evidence>
<evidence type="ECO:0000256" key="2">
    <source>
        <dbReference type="ARBA" id="ARBA00022801"/>
    </source>
</evidence>
<dbReference type="PANTHER" id="PTHR47959">
    <property type="entry name" value="ATP-DEPENDENT RNA HELICASE RHLE-RELATED"/>
    <property type="match status" value="1"/>
</dbReference>
<feature type="domain" description="DEAD-box RNA helicase Q" evidence="11">
    <location>
        <begin position="1"/>
        <end position="29"/>
    </location>
</feature>
<feature type="region of interest" description="Disordered" evidence="8">
    <location>
        <begin position="395"/>
        <end position="415"/>
    </location>
</feature>